<evidence type="ECO:0000313" key="2">
    <source>
        <dbReference type="Proteomes" id="UP000500826"/>
    </source>
</evidence>
<proteinExistence type="predicted"/>
<organism evidence="1 2">
    <name type="scientific">Ramlibacter terrae</name>
    <dbReference type="NCBI Taxonomy" id="2732511"/>
    <lineage>
        <taxon>Bacteria</taxon>
        <taxon>Pseudomonadati</taxon>
        <taxon>Pseudomonadota</taxon>
        <taxon>Betaproteobacteria</taxon>
        <taxon>Burkholderiales</taxon>
        <taxon>Comamonadaceae</taxon>
        <taxon>Ramlibacter</taxon>
    </lineage>
</organism>
<sequence length="45" mass="5208">MPLAAVRAGGLVEKLRFQDLLTMGGRIFHQTHRRRCCACRARWPK</sequence>
<gene>
    <name evidence="1" type="ORF">HK414_19040</name>
</gene>
<evidence type="ECO:0000313" key="1">
    <source>
        <dbReference type="EMBL" id="QJW83206.1"/>
    </source>
</evidence>
<accession>A0ABX6P2F3</accession>
<keyword evidence="2" id="KW-1185">Reference proteome</keyword>
<name>A0ABX6P2F3_9BURK</name>
<dbReference type="Proteomes" id="UP000500826">
    <property type="component" value="Chromosome"/>
</dbReference>
<reference evidence="1 2" key="1">
    <citation type="submission" date="2020-05" db="EMBL/GenBank/DDBJ databases">
        <title>Ramlibacter rhizophilus sp. nov., isolated from rhizosphere soil of national flower Mugunghwa from South Korea.</title>
        <authorList>
            <person name="Zheng-Fei Y."/>
            <person name="Huan T."/>
        </authorList>
    </citation>
    <scope>NUCLEOTIDE SEQUENCE [LARGE SCALE GENOMIC DNA]</scope>
    <source>
        <strain evidence="1 2">H242</strain>
    </source>
</reference>
<protein>
    <submittedName>
        <fullName evidence="1">Uncharacterized protein</fullName>
    </submittedName>
</protein>
<dbReference type="EMBL" id="CP053418">
    <property type="protein sequence ID" value="QJW83206.1"/>
    <property type="molecule type" value="Genomic_DNA"/>
</dbReference>
<reference evidence="1 2" key="2">
    <citation type="submission" date="2020-05" db="EMBL/GenBank/DDBJ databases">
        <authorList>
            <person name="Khan S.A."/>
            <person name="Jeon C.O."/>
            <person name="Chun B.H."/>
        </authorList>
    </citation>
    <scope>NUCLEOTIDE SEQUENCE [LARGE SCALE GENOMIC DNA]</scope>
    <source>
        <strain evidence="1 2">H242</strain>
    </source>
</reference>